<reference evidence="2" key="1">
    <citation type="submission" date="2022-11" db="UniProtKB">
        <authorList>
            <consortium name="WormBaseParasite"/>
        </authorList>
    </citation>
    <scope>IDENTIFICATION</scope>
</reference>
<proteinExistence type="predicted"/>
<sequence>MERNLYICDPFNPQKPDNPIFIFEEEVDIFKCTELCGDPIETKQVCGRMRSQLDSDPSCFLIPEICIREYIHEFTTTSHNGTKIDEVMESFDVETEKEVEQNNLEPVDLAVINEPV</sequence>
<dbReference type="Proteomes" id="UP000887579">
    <property type="component" value="Unplaced"/>
</dbReference>
<accession>A0AC34G359</accession>
<protein>
    <submittedName>
        <fullName evidence="2">Uncharacterized protein</fullName>
    </submittedName>
</protein>
<evidence type="ECO:0000313" key="2">
    <source>
        <dbReference type="WBParaSite" id="ES5_v2.g24150.t1"/>
    </source>
</evidence>
<dbReference type="WBParaSite" id="ES5_v2.g24150.t1">
    <property type="protein sequence ID" value="ES5_v2.g24150.t1"/>
    <property type="gene ID" value="ES5_v2.g24150"/>
</dbReference>
<name>A0AC34G359_9BILA</name>
<evidence type="ECO:0000313" key="1">
    <source>
        <dbReference type="Proteomes" id="UP000887579"/>
    </source>
</evidence>
<organism evidence="1 2">
    <name type="scientific">Panagrolaimus sp. ES5</name>
    <dbReference type="NCBI Taxonomy" id="591445"/>
    <lineage>
        <taxon>Eukaryota</taxon>
        <taxon>Metazoa</taxon>
        <taxon>Ecdysozoa</taxon>
        <taxon>Nematoda</taxon>
        <taxon>Chromadorea</taxon>
        <taxon>Rhabditida</taxon>
        <taxon>Tylenchina</taxon>
        <taxon>Panagrolaimomorpha</taxon>
        <taxon>Panagrolaimoidea</taxon>
        <taxon>Panagrolaimidae</taxon>
        <taxon>Panagrolaimus</taxon>
    </lineage>
</organism>